<keyword evidence="4" id="KW-1003">Cell membrane</keyword>
<dbReference type="Proteomes" id="UP000823941">
    <property type="component" value="Chromosome 1"/>
</dbReference>
<feature type="domain" description="Ionotropic glutamate receptor L-glutamate and glycine-binding" evidence="20">
    <location>
        <begin position="453"/>
        <end position="520"/>
    </location>
</feature>
<keyword evidence="6 17" id="KW-1133">Transmembrane helix</keyword>
<evidence type="ECO:0000256" key="18">
    <source>
        <dbReference type="SAM" id="SignalP"/>
    </source>
</evidence>
<gene>
    <name evidence="21" type="ORF">JYU34_000392</name>
</gene>
<evidence type="ECO:0000256" key="5">
    <source>
        <dbReference type="ARBA" id="ARBA00022692"/>
    </source>
</evidence>
<dbReference type="InterPro" id="IPR019594">
    <property type="entry name" value="Glu/Gly-bd"/>
</dbReference>
<evidence type="ECO:0000256" key="3">
    <source>
        <dbReference type="ARBA" id="ARBA00022448"/>
    </source>
</evidence>
<dbReference type="PANTHER" id="PTHR18966">
    <property type="entry name" value="IONOTROPIC GLUTAMATE RECEPTOR"/>
    <property type="match status" value="1"/>
</dbReference>
<evidence type="ECO:0000313" key="21">
    <source>
        <dbReference type="EMBL" id="KAG7313286.1"/>
    </source>
</evidence>
<feature type="domain" description="Ionotropic glutamate receptor C-terminal" evidence="19">
    <location>
        <begin position="443"/>
        <end position="786"/>
    </location>
</feature>
<feature type="transmembrane region" description="Helical" evidence="17">
    <location>
        <begin position="808"/>
        <end position="828"/>
    </location>
</feature>
<evidence type="ECO:0000256" key="12">
    <source>
        <dbReference type="ARBA" id="ARBA00023257"/>
    </source>
</evidence>
<evidence type="ECO:0000256" key="8">
    <source>
        <dbReference type="ARBA" id="ARBA00023065"/>
    </source>
</evidence>
<evidence type="ECO:0000256" key="16">
    <source>
        <dbReference type="SAM" id="MobiDB-lite"/>
    </source>
</evidence>
<keyword evidence="9 17" id="KW-0472">Membrane</keyword>
<evidence type="ECO:0000256" key="15">
    <source>
        <dbReference type="ARBA" id="ARBA00034100"/>
    </source>
</evidence>
<reference evidence="21 22" key="1">
    <citation type="submission" date="2021-06" db="EMBL/GenBank/DDBJ databases">
        <title>A haploid diamondback moth (Plutella xylostella L.) genome assembly resolves 31 chromosomes and identifies a diamide resistance mutation.</title>
        <authorList>
            <person name="Ward C.M."/>
            <person name="Perry K.D."/>
            <person name="Baker G."/>
            <person name="Powis K."/>
            <person name="Heckel D.G."/>
            <person name="Baxter S.W."/>
        </authorList>
    </citation>
    <scope>NUCLEOTIDE SEQUENCE [LARGE SCALE GENOMIC DNA]</scope>
    <source>
        <strain evidence="21 22">LV</strain>
        <tissue evidence="21">Single pupa</tissue>
    </source>
</reference>
<comment type="caution">
    <text evidence="21">The sequence shown here is derived from an EMBL/GenBank/DDBJ whole genome shotgun (WGS) entry which is preliminary data.</text>
</comment>
<comment type="subcellular location">
    <subcellularLocation>
        <location evidence="1">Cell membrane</location>
        <topology evidence="1">Multi-pass membrane protein</topology>
    </subcellularLocation>
    <subcellularLocation>
        <location evidence="15">Postsynaptic cell membrane</location>
    </subcellularLocation>
</comment>
<evidence type="ECO:0000256" key="14">
    <source>
        <dbReference type="ARBA" id="ARBA00023303"/>
    </source>
</evidence>
<dbReference type="Pfam" id="PF10613">
    <property type="entry name" value="Lig_chan-Glu_bd"/>
    <property type="match status" value="1"/>
</dbReference>
<feature type="transmembrane region" description="Helical" evidence="17">
    <location>
        <begin position="574"/>
        <end position="593"/>
    </location>
</feature>
<dbReference type="Gene3D" id="3.40.50.2300">
    <property type="match status" value="2"/>
</dbReference>
<feature type="chain" id="PRO_5047165985" description="Glutamate receptor 1-like" evidence="18">
    <location>
        <begin position="30"/>
        <end position="906"/>
    </location>
</feature>
<feature type="signal peptide" evidence="18">
    <location>
        <begin position="1"/>
        <end position="29"/>
    </location>
</feature>
<evidence type="ECO:0000256" key="10">
    <source>
        <dbReference type="ARBA" id="ARBA00023170"/>
    </source>
</evidence>
<dbReference type="InterPro" id="IPR028082">
    <property type="entry name" value="Peripla_BP_I"/>
</dbReference>
<dbReference type="Gene3D" id="3.40.190.10">
    <property type="entry name" value="Periplasmic binding protein-like II"/>
    <property type="match status" value="2"/>
</dbReference>
<dbReference type="Pfam" id="PF00060">
    <property type="entry name" value="Lig_chan"/>
    <property type="match status" value="1"/>
</dbReference>
<keyword evidence="11" id="KW-0325">Glycoprotein</keyword>
<dbReference type="SUPFAM" id="SSF53850">
    <property type="entry name" value="Periplasmic binding protein-like II"/>
    <property type="match status" value="2"/>
</dbReference>
<evidence type="ECO:0000256" key="13">
    <source>
        <dbReference type="ARBA" id="ARBA00023286"/>
    </source>
</evidence>
<keyword evidence="7" id="KW-0770">Synapse</keyword>
<keyword evidence="13" id="KW-1071">Ligand-gated ion channel</keyword>
<evidence type="ECO:0000256" key="2">
    <source>
        <dbReference type="ARBA" id="ARBA00008685"/>
    </source>
</evidence>
<accession>A0ABQ7R7K3</accession>
<evidence type="ECO:0000259" key="20">
    <source>
        <dbReference type="SMART" id="SM00918"/>
    </source>
</evidence>
<keyword evidence="18" id="KW-0732">Signal</keyword>
<keyword evidence="10" id="KW-0675">Receptor</keyword>
<dbReference type="CDD" id="cd06380">
    <property type="entry name" value="PBP1_iGluR_AMPA"/>
    <property type="match status" value="1"/>
</dbReference>
<comment type="similarity">
    <text evidence="2">Belongs to the glutamate-gated ion channel (TC 1.A.10.1) family.</text>
</comment>
<dbReference type="Pfam" id="PF01094">
    <property type="entry name" value="ANF_receptor"/>
    <property type="match status" value="1"/>
</dbReference>
<keyword evidence="8" id="KW-0406">Ion transport</keyword>
<keyword evidence="3" id="KW-0813">Transport</keyword>
<dbReference type="EMBL" id="JAHIBW010000001">
    <property type="protein sequence ID" value="KAG7313286.1"/>
    <property type="molecule type" value="Genomic_DNA"/>
</dbReference>
<feature type="transmembrane region" description="Helical" evidence="17">
    <location>
        <begin position="660"/>
        <end position="678"/>
    </location>
</feature>
<protein>
    <recommendedName>
        <fullName evidence="23">Glutamate receptor 1-like</fullName>
    </recommendedName>
</protein>
<dbReference type="Gene3D" id="1.10.287.70">
    <property type="match status" value="1"/>
</dbReference>
<dbReference type="SMART" id="SM00918">
    <property type="entry name" value="Lig_chan-Glu_bd"/>
    <property type="match status" value="1"/>
</dbReference>
<proteinExistence type="inferred from homology"/>
<dbReference type="SMART" id="SM00079">
    <property type="entry name" value="PBPe"/>
    <property type="match status" value="1"/>
</dbReference>
<evidence type="ECO:0000256" key="17">
    <source>
        <dbReference type="SAM" id="Phobius"/>
    </source>
</evidence>
<keyword evidence="12" id="KW-0628">Postsynaptic cell membrane</keyword>
<keyword evidence="22" id="KW-1185">Reference proteome</keyword>
<evidence type="ECO:0000259" key="19">
    <source>
        <dbReference type="SMART" id="SM00079"/>
    </source>
</evidence>
<evidence type="ECO:0008006" key="23">
    <source>
        <dbReference type="Google" id="ProtNLM"/>
    </source>
</evidence>
<evidence type="ECO:0000256" key="11">
    <source>
        <dbReference type="ARBA" id="ARBA00023180"/>
    </source>
</evidence>
<evidence type="ECO:0000256" key="4">
    <source>
        <dbReference type="ARBA" id="ARBA00022475"/>
    </source>
</evidence>
<evidence type="ECO:0000256" key="7">
    <source>
        <dbReference type="ARBA" id="ARBA00023018"/>
    </source>
</evidence>
<dbReference type="InterPro" id="IPR001320">
    <property type="entry name" value="Iontro_rcpt_C"/>
</dbReference>
<dbReference type="InterPro" id="IPR001828">
    <property type="entry name" value="ANF_lig-bd_rcpt"/>
</dbReference>
<evidence type="ECO:0000313" key="22">
    <source>
        <dbReference type="Proteomes" id="UP000823941"/>
    </source>
</evidence>
<sequence length="906" mass="102442">MVGGKMFLKLFCAVLVTFNLNYYNNSVHGQTRTDKIGIGVVFDQNTEEIQNAFKFAMMQHTSLNTSRRLDFQAYVDIINTADAFKLSRLICNQFARGVWSMLGAVSPDSFDTLHSYTNTFQMPFVTPWFPEKVKPPSSGLIDHAVSLRPDYHKGVIDTITYYGWKTVIYMYDSHDGLLRLQQLYASMQPGNATFRISHVKRVGNASDAVQYLCSLERLDRWSNKYVVLDSNTRLAKDVIISHVRDVQLGRRNYHYFLSGLVMDDHWEREINEFGAINVTGFRVLDFSRKFVRDFIDVWKREYHSQTISAQAALMYDGVQVLIDTFGRLQRKKPDIFRGSSRRATLGNYSKVIDCNPVKGKVSPFEHGDKIYRLIKKTEIEGLSGMIRFTDDGHRNNFSLQVVEMTVDGHMEQVATWHDYKGLIPVVPKLHSQYLNGVYDRNRTFIISTILEAPYLQLRVPGSTEVKSNSGYKGFCKDLADMISQKLEIKYELRLVKIGKYGKEDPTIVGGWDGIIGEIVRKEADMAIAPLTITLEREMVVDFSKPFLSLDLNSNRSKKKMSTVFSFLKPLSKELWICILFSHFAVSMVLFLVSKFSPLEWRLLSFTDIQQSNHNHEVQTTQSTVVNEFSFWNSMWFSLGSFLQQGSDLVPRSVSGRIVSTVWWFFTLIVISFYTANLASHLTINRINDPFFNMGILTACSLDLSAGVTGIPLDDPLDEPTWFSKVFDSTSTTEHCEMAVSLSKDGFKEFAVAFPKKSPLREGVNLALQALKDDGDLQKLIQKWFSRSDCQSGDQGSHGTELTLDEVAGIFYVLIAGLALALGVALLEFCQHGRSAALRANVPLRTALRAKPHLNSGAERKSPPEETPTSEGERLGWNGGAAYAEFYMPANQNGHEETALHGSFAQV</sequence>
<dbReference type="InterPro" id="IPR015683">
    <property type="entry name" value="Ionotropic_Glu_rcpt"/>
</dbReference>
<evidence type="ECO:0000256" key="1">
    <source>
        <dbReference type="ARBA" id="ARBA00004651"/>
    </source>
</evidence>
<dbReference type="PRINTS" id="PR00177">
    <property type="entry name" value="NMDARECEPTOR"/>
</dbReference>
<dbReference type="SUPFAM" id="SSF81324">
    <property type="entry name" value="Voltage-gated potassium channels"/>
    <property type="match status" value="1"/>
</dbReference>
<dbReference type="InterPro" id="IPR001508">
    <property type="entry name" value="Iono_Glu_rcpt_met"/>
</dbReference>
<name>A0ABQ7R7K3_PLUXY</name>
<evidence type="ECO:0000256" key="6">
    <source>
        <dbReference type="ARBA" id="ARBA00022989"/>
    </source>
</evidence>
<organism evidence="21 22">
    <name type="scientific">Plutella xylostella</name>
    <name type="common">Diamondback moth</name>
    <name type="synonym">Plutella maculipennis</name>
    <dbReference type="NCBI Taxonomy" id="51655"/>
    <lineage>
        <taxon>Eukaryota</taxon>
        <taxon>Metazoa</taxon>
        <taxon>Ecdysozoa</taxon>
        <taxon>Arthropoda</taxon>
        <taxon>Hexapoda</taxon>
        <taxon>Insecta</taxon>
        <taxon>Pterygota</taxon>
        <taxon>Neoptera</taxon>
        <taxon>Endopterygota</taxon>
        <taxon>Lepidoptera</taxon>
        <taxon>Glossata</taxon>
        <taxon>Ditrysia</taxon>
        <taxon>Yponomeutoidea</taxon>
        <taxon>Plutellidae</taxon>
        <taxon>Plutella</taxon>
    </lineage>
</organism>
<keyword evidence="5 17" id="KW-0812">Transmembrane</keyword>
<dbReference type="SUPFAM" id="SSF53822">
    <property type="entry name" value="Periplasmic binding protein-like I"/>
    <property type="match status" value="1"/>
</dbReference>
<feature type="region of interest" description="Disordered" evidence="16">
    <location>
        <begin position="850"/>
        <end position="874"/>
    </location>
</feature>
<keyword evidence="14" id="KW-0407">Ion channel</keyword>
<evidence type="ECO:0000256" key="9">
    <source>
        <dbReference type="ARBA" id="ARBA00023136"/>
    </source>
</evidence>